<sequence>MKKILTVLSAVIFGTAVASAQVLSSQQMKNTAWIGFGAPIDGSATFYGFTDTFQARFDRGNFTIEGMLNWSFLANYDNEGDVDNFVFGTSNGNPLSLKYGTRGSSSYHAGDKTLSTDAYAVGTATGTILNNQANVSNTIQDSYYVNFIWHPKKNFDIGVGTKLNWQVGPAPRYGNWLWESDAHVRQGGFSTSYDDRSGSAFQTSSEATGSYKFNVDKPGSADVVGFIPYANKYAKRALGVRYNYNSKDLKFQIGAAIPNGFNTDDPAVNLGIQVAPVNWLSIAATLEGAFEEKANFYSGATIGAKNFILDLYIAADSLFSDADDDEAYGLGAAINFIIPNTKINLRPEIGFNFFENSHYDFAWYTGAELSFAINNKTGFNLWGSWAQGSKDDRWADYKVSKDWNGGHVLNLRPELTYDFSKNTTFAVYADFEQRTAFDGENRKCWSSGVFMTYIF</sequence>
<evidence type="ECO:0008006" key="4">
    <source>
        <dbReference type="Google" id="ProtNLM"/>
    </source>
</evidence>
<evidence type="ECO:0000313" key="3">
    <source>
        <dbReference type="Proteomes" id="UP000190395"/>
    </source>
</evidence>
<dbReference type="OrthoDB" id="354886at2"/>
<evidence type="ECO:0000256" key="1">
    <source>
        <dbReference type="SAM" id="SignalP"/>
    </source>
</evidence>
<feature type="signal peptide" evidence="1">
    <location>
        <begin position="1"/>
        <end position="20"/>
    </location>
</feature>
<feature type="chain" id="PRO_5013137563" description="Beta-barrel porin-2, OmpL-like. bbp2" evidence="1">
    <location>
        <begin position="21"/>
        <end position="455"/>
    </location>
</feature>
<organism evidence="2 3">
    <name type="scientific">Treponema berlinense</name>
    <dbReference type="NCBI Taxonomy" id="225004"/>
    <lineage>
        <taxon>Bacteria</taxon>
        <taxon>Pseudomonadati</taxon>
        <taxon>Spirochaetota</taxon>
        <taxon>Spirochaetia</taxon>
        <taxon>Spirochaetales</taxon>
        <taxon>Treponemataceae</taxon>
        <taxon>Treponema</taxon>
    </lineage>
</organism>
<name>A0A1T4L6T6_9SPIR</name>
<protein>
    <recommendedName>
        <fullName evidence="4">Beta-barrel porin-2, OmpL-like. bbp2</fullName>
    </recommendedName>
</protein>
<evidence type="ECO:0000313" key="2">
    <source>
        <dbReference type="EMBL" id="SJZ50436.1"/>
    </source>
</evidence>
<keyword evidence="1" id="KW-0732">Signal</keyword>
<accession>A0A1T4L6T6</accession>
<dbReference type="RefSeq" id="WP_078930168.1">
    <property type="nucleotide sequence ID" value="NZ_FUXC01000002.1"/>
</dbReference>
<proteinExistence type="predicted"/>
<dbReference type="Proteomes" id="UP000190395">
    <property type="component" value="Unassembled WGS sequence"/>
</dbReference>
<reference evidence="2 3" key="1">
    <citation type="submission" date="2017-02" db="EMBL/GenBank/DDBJ databases">
        <authorList>
            <person name="Peterson S.W."/>
        </authorList>
    </citation>
    <scope>NUCLEOTIDE SEQUENCE [LARGE SCALE GENOMIC DNA]</scope>
    <source>
        <strain evidence="2 3">ATCC BAA-909</strain>
    </source>
</reference>
<dbReference type="GeneID" id="303366676"/>
<dbReference type="AlphaFoldDB" id="A0A1T4L6T6"/>
<gene>
    <name evidence="2" type="ORF">SAMN02745152_00406</name>
</gene>
<dbReference type="EMBL" id="FUXC01000002">
    <property type="protein sequence ID" value="SJZ50436.1"/>
    <property type="molecule type" value="Genomic_DNA"/>
</dbReference>
<keyword evidence="3" id="KW-1185">Reference proteome</keyword>
<dbReference type="STRING" id="225004.SAMN02745152_00406"/>